<evidence type="ECO:0000313" key="3">
    <source>
        <dbReference type="Proteomes" id="UP000289758"/>
    </source>
</evidence>
<feature type="domain" description="DUF403" evidence="1">
    <location>
        <begin position="7"/>
        <end position="175"/>
    </location>
</feature>
<gene>
    <name evidence="2" type="ORF">CRV07_00285</name>
</gene>
<dbReference type="Proteomes" id="UP000289758">
    <property type="component" value="Unassembled WGS sequence"/>
</dbReference>
<evidence type="ECO:0000313" key="2">
    <source>
        <dbReference type="EMBL" id="RXK08279.1"/>
    </source>
</evidence>
<dbReference type="Pfam" id="PF04168">
    <property type="entry name" value="Alpha-E"/>
    <property type="match status" value="1"/>
</dbReference>
<dbReference type="InterPro" id="IPR007296">
    <property type="entry name" value="DUF403"/>
</dbReference>
<dbReference type="GO" id="GO:0016301">
    <property type="term" value="F:kinase activity"/>
    <property type="evidence" value="ECO:0007669"/>
    <property type="project" value="UniProtKB-KW"/>
</dbReference>
<dbReference type="OrthoDB" id="9803532at2"/>
<dbReference type="AlphaFoldDB" id="A0A4Q1ANX0"/>
<organism evidence="2 3">
    <name type="scientific">Halarcobacter ebronensis</name>
    <dbReference type="NCBI Taxonomy" id="1462615"/>
    <lineage>
        <taxon>Bacteria</taxon>
        <taxon>Pseudomonadati</taxon>
        <taxon>Campylobacterota</taxon>
        <taxon>Epsilonproteobacteria</taxon>
        <taxon>Campylobacterales</taxon>
        <taxon>Arcobacteraceae</taxon>
        <taxon>Halarcobacter</taxon>
    </lineage>
</organism>
<keyword evidence="2" id="KW-0418">Kinase</keyword>
<accession>A0A4Q1ANX0</accession>
<name>A0A4Q1ANX0_9BACT</name>
<proteinExistence type="predicted"/>
<evidence type="ECO:0000259" key="1">
    <source>
        <dbReference type="Pfam" id="PF04168"/>
    </source>
</evidence>
<protein>
    <submittedName>
        <fullName evidence="2">Kinase</fullName>
    </submittedName>
</protein>
<keyword evidence="2" id="KW-0808">Transferase</keyword>
<sequence length="222" mass="25970">MDQLLTANMASNLYWLGRYLERLEAMLIEIVETFDEIIDVDKNAGKKLFKRLEIEIKYKNANDFLYEACFGEHESNIYAIINYIRENAIITRAYIDANAFGSIIELSELLKQAQNDHFNIDCSFVEKISSRISEIWGELSRKQERNTSDYFIRLGKLVEKVDIHLRLKRDKGFSLLIMNEIDTIVLRLNPNAVFVPHRERESYDTILNSINAKINKIIVEDQ</sequence>
<comment type="caution">
    <text evidence="2">The sequence shown here is derived from an EMBL/GenBank/DDBJ whole genome shotgun (WGS) entry which is preliminary data.</text>
</comment>
<dbReference type="RefSeq" id="WP_129085857.1">
    <property type="nucleotide sequence ID" value="NZ_CP053836.1"/>
</dbReference>
<dbReference type="EMBL" id="PDKK01000001">
    <property type="protein sequence ID" value="RXK08279.1"/>
    <property type="molecule type" value="Genomic_DNA"/>
</dbReference>
<reference evidence="2 3" key="1">
    <citation type="submission" date="2017-10" db="EMBL/GenBank/DDBJ databases">
        <title>Genomics of the genus Arcobacter.</title>
        <authorList>
            <person name="Perez-Cataluna A."/>
            <person name="Figueras M.J."/>
        </authorList>
    </citation>
    <scope>NUCLEOTIDE SEQUENCE [LARGE SCALE GENOMIC DNA]</scope>
    <source>
        <strain evidence="2 3">CECT 8441</strain>
    </source>
</reference>
<keyword evidence="3" id="KW-1185">Reference proteome</keyword>